<dbReference type="PANTHER" id="PTHR23015">
    <property type="entry name" value="UNCHARACTERIZED C.ELEGANS PROTEIN"/>
    <property type="match status" value="1"/>
</dbReference>
<proteinExistence type="predicted"/>
<evidence type="ECO:0000313" key="3">
    <source>
        <dbReference type="Proteomes" id="UP000008281"/>
    </source>
</evidence>
<dbReference type="InterPro" id="IPR001810">
    <property type="entry name" value="F-box_dom"/>
</dbReference>
<dbReference type="PROSITE" id="PS50181">
    <property type="entry name" value="FBOX"/>
    <property type="match status" value="1"/>
</dbReference>
<dbReference type="InParanoid" id="E3MGN5"/>
<dbReference type="SMART" id="SM00256">
    <property type="entry name" value="FBOX"/>
    <property type="match status" value="1"/>
</dbReference>
<dbReference type="Pfam" id="PF00646">
    <property type="entry name" value="F-box"/>
    <property type="match status" value="1"/>
</dbReference>
<accession>E3MGN5</accession>
<dbReference type="PANTHER" id="PTHR23015:SF4">
    <property type="entry name" value="DUF38 DOMAIN-CONTAINING PROTEIN-RELATED"/>
    <property type="match status" value="1"/>
</dbReference>
<protein>
    <recommendedName>
        <fullName evidence="1">F-box domain-containing protein</fullName>
    </recommendedName>
</protein>
<reference evidence="2" key="1">
    <citation type="submission" date="2007-07" db="EMBL/GenBank/DDBJ databases">
        <title>PCAP assembly of the Caenorhabditis remanei genome.</title>
        <authorList>
            <consortium name="The Caenorhabditis remanei Sequencing Consortium"/>
            <person name="Wilson R.K."/>
        </authorList>
    </citation>
    <scope>NUCLEOTIDE SEQUENCE [LARGE SCALE GENOMIC DNA]</scope>
    <source>
        <strain evidence="2">PB4641</strain>
    </source>
</reference>
<evidence type="ECO:0000259" key="1">
    <source>
        <dbReference type="PROSITE" id="PS50181"/>
    </source>
</evidence>
<dbReference type="Proteomes" id="UP000008281">
    <property type="component" value="Unassembled WGS sequence"/>
</dbReference>
<dbReference type="HOGENOM" id="CLU_1579964_0_0_1"/>
<dbReference type="AlphaFoldDB" id="E3MGN5"/>
<dbReference type="OrthoDB" id="5907094at2759"/>
<dbReference type="InterPro" id="IPR040161">
    <property type="entry name" value="FB224"/>
</dbReference>
<dbReference type="OMA" id="QNHENGC"/>
<organism evidence="3">
    <name type="scientific">Caenorhabditis remanei</name>
    <name type="common">Caenorhabditis vulgaris</name>
    <dbReference type="NCBI Taxonomy" id="31234"/>
    <lineage>
        <taxon>Eukaryota</taxon>
        <taxon>Metazoa</taxon>
        <taxon>Ecdysozoa</taxon>
        <taxon>Nematoda</taxon>
        <taxon>Chromadorea</taxon>
        <taxon>Rhabditida</taxon>
        <taxon>Rhabditina</taxon>
        <taxon>Rhabditomorpha</taxon>
        <taxon>Rhabditoidea</taxon>
        <taxon>Rhabditidae</taxon>
        <taxon>Peloderinae</taxon>
        <taxon>Caenorhabditis</taxon>
    </lineage>
</organism>
<dbReference type="EMBL" id="DS268444">
    <property type="protein sequence ID" value="EFP01748.1"/>
    <property type="molecule type" value="Genomic_DNA"/>
</dbReference>
<evidence type="ECO:0000313" key="2">
    <source>
        <dbReference type="EMBL" id="EFP01748.1"/>
    </source>
</evidence>
<gene>
    <name evidence="2" type="ORF">CRE_23413</name>
</gene>
<feature type="domain" description="F-box" evidence="1">
    <location>
        <begin position="2"/>
        <end position="53"/>
    </location>
</feature>
<dbReference type="GO" id="GO:0045087">
    <property type="term" value="P:innate immune response"/>
    <property type="evidence" value="ECO:0007669"/>
    <property type="project" value="TreeGrafter"/>
</dbReference>
<dbReference type="CDD" id="cd22150">
    <property type="entry name" value="F-box_CeFBXA-like"/>
    <property type="match status" value="1"/>
</dbReference>
<name>E3MGN5_CAERE</name>
<keyword evidence="3" id="KW-1185">Reference proteome</keyword>
<sequence>MAPSFLEIPELPMEKIMNNLDFFAIQSVRKTCRDLRNFIDDKKPGIGMNYIEIDETSDDREVTLAIFPPFSMHSEDINIHLFYQNHENGCRILRAISDDGYEHKTVENLNFLDAVLHDFKIVLNSQKSVFEKVTVTSKTFFEKFEETMKSQKPYQSCAVLHSISKHLIF</sequence>